<dbReference type="InterPro" id="IPR058240">
    <property type="entry name" value="rSAM_sf"/>
</dbReference>
<proteinExistence type="predicted"/>
<dbReference type="InterPro" id="IPR007197">
    <property type="entry name" value="rSAM"/>
</dbReference>
<dbReference type="RefSeq" id="WP_013329872.1">
    <property type="nucleotide sequence ID" value="NC_014507.1"/>
</dbReference>
<sequence length="242" mass="28205">MNNPDNRIPPILQVEPSTDCNLDCPFCLRKKYSQKGENMTFEIFKEAVDKHGFRYLSLHGWGEPLMNPYLIDMRKYGSGKGISVNFTTNATLIKENTDKLLDSGLEIVAFSLPDISMFNPEIRHNIEHFITCRNRRKPDYPKTYINVALMERNFDTVKKVLSISKELDVDAVNFERSYPWRPEYTEKEEMIFKSIINSAEKLECRAVVPLPHTLPCRLFNTTLFMRWNGDVTPCCYRPDHVL</sequence>
<dbReference type="Pfam" id="PF04055">
    <property type="entry name" value="Radical_SAM"/>
    <property type="match status" value="1"/>
</dbReference>
<dbReference type="OrthoDB" id="5620at2157"/>
<dbReference type="InterPro" id="IPR013785">
    <property type="entry name" value="Aldolase_TIM"/>
</dbReference>
<evidence type="ECO:0000256" key="2">
    <source>
        <dbReference type="ARBA" id="ARBA00022723"/>
    </source>
</evidence>
<dbReference type="STRING" id="679926.Mpet_1944"/>
<name>E1RJ25_METP4</name>
<evidence type="ECO:0000259" key="5">
    <source>
        <dbReference type="PROSITE" id="PS51918"/>
    </source>
</evidence>
<feature type="domain" description="Radical SAM core" evidence="5">
    <location>
        <begin position="6"/>
        <end position="217"/>
    </location>
</feature>
<keyword evidence="7" id="KW-1185">Reference proteome</keyword>
<dbReference type="CDD" id="cd01335">
    <property type="entry name" value="Radical_SAM"/>
    <property type="match status" value="1"/>
</dbReference>
<accession>E1RJ25</accession>
<keyword evidence="2" id="KW-0479">Metal-binding</keyword>
<gene>
    <name evidence="6" type="ordered locus">Mpet_1944</name>
</gene>
<dbReference type="InterPro" id="IPR050377">
    <property type="entry name" value="Radical_SAM_PqqE_MftC-like"/>
</dbReference>
<dbReference type="GO" id="GO:0046872">
    <property type="term" value="F:metal ion binding"/>
    <property type="evidence" value="ECO:0007669"/>
    <property type="project" value="UniProtKB-KW"/>
</dbReference>
<dbReference type="eggNOG" id="arCOG00938">
    <property type="taxonomic scope" value="Archaea"/>
</dbReference>
<keyword evidence="4" id="KW-0411">Iron-sulfur</keyword>
<evidence type="ECO:0000313" key="6">
    <source>
        <dbReference type="EMBL" id="ADN36695.1"/>
    </source>
</evidence>
<evidence type="ECO:0000313" key="7">
    <source>
        <dbReference type="Proteomes" id="UP000006565"/>
    </source>
</evidence>
<dbReference type="GeneID" id="9744421"/>
<dbReference type="GO" id="GO:0003824">
    <property type="term" value="F:catalytic activity"/>
    <property type="evidence" value="ECO:0007669"/>
    <property type="project" value="InterPro"/>
</dbReference>
<reference evidence="6 7" key="1">
    <citation type="journal article" date="2010" name="Stand. Genomic Sci.">
        <title>Complete genome sequence of Methanoplanus petrolearius type strain (SEBR 4847).</title>
        <authorList>
            <person name="Brambilla E."/>
            <person name="Djao O.D."/>
            <person name="Daligault H."/>
            <person name="Lapidus A."/>
            <person name="Lucas S."/>
            <person name="Hammon N."/>
            <person name="Nolan M."/>
            <person name="Tice H."/>
            <person name="Cheng J.F."/>
            <person name="Han C."/>
            <person name="Tapia R."/>
            <person name="Goodwin L."/>
            <person name="Pitluck S."/>
            <person name="Liolios K."/>
            <person name="Ivanova N."/>
            <person name="Mavromatis K."/>
            <person name="Mikhailova N."/>
            <person name="Pati A."/>
            <person name="Chen A."/>
            <person name="Palaniappan K."/>
            <person name="Land M."/>
            <person name="Hauser L."/>
            <person name="Chang Y.J."/>
            <person name="Jeffries C.D."/>
            <person name="Rohde M."/>
            <person name="Spring S."/>
            <person name="Sikorski J."/>
            <person name="Goker M."/>
            <person name="Woyke T."/>
            <person name="Bristow J."/>
            <person name="Eisen J.A."/>
            <person name="Markowitz V."/>
            <person name="Hugenholtz P."/>
            <person name="Kyrpides N.C."/>
            <person name="Klenk H.P."/>
        </authorList>
    </citation>
    <scope>NUCLEOTIDE SEQUENCE [LARGE SCALE GENOMIC DNA]</scope>
    <source>
        <strain evidence="7">DSM 11571 / OCM 486 / SEBR 4847</strain>
    </source>
</reference>
<evidence type="ECO:0000256" key="4">
    <source>
        <dbReference type="ARBA" id="ARBA00023014"/>
    </source>
</evidence>
<dbReference type="AlphaFoldDB" id="E1RJ25"/>
<keyword evidence="1" id="KW-0949">S-adenosyl-L-methionine</keyword>
<keyword evidence="3" id="KW-0408">Iron</keyword>
<dbReference type="SUPFAM" id="SSF102114">
    <property type="entry name" value="Radical SAM enzymes"/>
    <property type="match status" value="1"/>
</dbReference>
<organism evidence="6 7">
    <name type="scientific">Methanolacinia petrolearia (strain DSM 11571 / OCM 486 / SEBR 4847)</name>
    <name type="common">Methanoplanus petrolearius</name>
    <dbReference type="NCBI Taxonomy" id="679926"/>
    <lineage>
        <taxon>Archaea</taxon>
        <taxon>Methanobacteriati</taxon>
        <taxon>Methanobacteriota</taxon>
        <taxon>Stenosarchaea group</taxon>
        <taxon>Methanomicrobia</taxon>
        <taxon>Methanomicrobiales</taxon>
        <taxon>Methanomicrobiaceae</taxon>
        <taxon>Methanolacinia</taxon>
    </lineage>
</organism>
<dbReference type="SFLD" id="SFLDS00029">
    <property type="entry name" value="Radical_SAM"/>
    <property type="match status" value="1"/>
</dbReference>
<dbReference type="GO" id="GO:0051536">
    <property type="term" value="F:iron-sulfur cluster binding"/>
    <property type="evidence" value="ECO:0007669"/>
    <property type="project" value="UniProtKB-KW"/>
</dbReference>
<protein>
    <submittedName>
        <fullName evidence="6">Radical SAM domain protein</fullName>
    </submittedName>
</protein>
<dbReference type="PANTHER" id="PTHR11228">
    <property type="entry name" value="RADICAL SAM DOMAIN PROTEIN"/>
    <property type="match status" value="1"/>
</dbReference>
<dbReference type="KEGG" id="mpi:Mpet_1944"/>
<dbReference type="PROSITE" id="PS51918">
    <property type="entry name" value="RADICAL_SAM"/>
    <property type="match status" value="1"/>
</dbReference>
<dbReference type="PANTHER" id="PTHR11228:SF7">
    <property type="entry name" value="PQQA PEPTIDE CYCLASE"/>
    <property type="match status" value="1"/>
</dbReference>
<evidence type="ECO:0000256" key="1">
    <source>
        <dbReference type="ARBA" id="ARBA00022691"/>
    </source>
</evidence>
<dbReference type="EMBL" id="CP002117">
    <property type="protein sequence ID" value="ADN36695.1"/>
    <property type="molecule type" value="Genomic_DNA"/>
</dbReference>
<evidence type="ECO:0000256" key="3">
    <source>
        <dbReference type="ARBA" id="ARBA00023004"/>
    </source>
</evidence>
<dbReference type="Gene3D" id="3.20.20.70">
    <property type="entry name" value="Aldolase class I"/>
    <property type="match status" value="1"/>
</dbReference>
<dbReference type="Proteomes" id="UP000006565">
    <property type="component" value="Chromosome"/>
</dbReference>
<dbReference type="SFLD" id="SFLDG01067">
    <property type="entry name" value="SPASM/twitch_domain_containing"/>
    <property type="match status" value="1"/>
</dbReference>
<dbReference type="HOGENOM" id="CLU_009273_1_1_2"/>